<dbReference type="AlphaFoldDB" id="A0AB34G1Z2"/>
<organism evidence="3 4">
    <name type="scientific">Purpureocillium lavendulum</name>
    <dbReference type="NCBI Taxonomy" id="1247861"/>
    <lineage>
        <taxon>Eukaryota</taxon>
        <taxon>Fungi</taxon>
        <taxon>Dikarya</taxon>
        <taxon>Ascomycota</taxon>
        <taxon>Pezizomycotina</taxon>
        <taxon>Sordariomycetes</taxon>
        <taxon>Hypocreomycetidae</taxon>
        <taxon>Hypocreales</taxon>
        <taxon>Ophiocordycipitaceae</taxon>
        <taxon>Purpureocillium</taxon>
    </lineage>
</organism>
<protein>
    <submittedName>
        <fullName evidence="3">MFS phospholipid transporter</fullName>
    </submittedName>
</protein>
<name>A0AB34G1Z2_9HYPO</name>
<evidence type="ECO:0000256" key="2">
    <source>
        <dbReference type="SAM" id="Phobius"/>
    </source>
</evidence>
<keyword evidence="2" id="KW-0812">Transmembrane</keyword>
<feature type="compositionally biased region" description="Low complexity" evidence="1">
    <location>
        <begin position="293"/>
        <end position="332"/>
    </location>
</feature>
<sequence>MADGGLSAPAVAGSLDLSFLLSNFPVSGRDLLHYGCGAEQRHEFGALDLTMQLTRALALLGACAAVSASKPRVAVEKLVDSKSPSKPAGGRSAELDSNGTQILFGRDFDGLNVFSPRDCDPGRYGCCDKPMVGCGADGCYDPSKNTCCQARGTTCRLGKECVPEGGCCTTGYKGCGAEGCYNPKTDVCCKERGTTCDVGYECQTGGGCCRTGTKSCGEDKCYNADTSICCTSGSDAWTCTKGEKCCSASKSCYDPDKEACCSGGACSLSGSCCGETCCDSDETCGLDKVCTAKSTSRPTSTTTSSASPSTSGDDASASSSLTGSGTDATAATGDGGNGIGPGARPTGQGGDGATGTEGSGSPTATPSAATSGRLYLAGMHVALLCPVFVAITLLVL</sequence>
<feature type="transmembrane region" description="Helical" evidence="2">
    <location>
        <begin position="374"/>
        <end position="395"/>
    </location>
</feature>
<proteinExistence type="predicted"/>
<comment type="caution">
    <text evidence="3">The sequence shown here is derived from an EMBL/GenBank/DDBJ whole genome shotgun (WGS) entry which is preliminary data.</text>
</comment>
<dbReference type="EMBL" id="JAQHRD010000001">
    <property type="protein sequence ID" value="KAJ6445415.1"/>
    <property type="molecule type" value="Genomic_DNA"/>
</dbReference>
<reference evidence="3" key="1">
    <citation type="submission" date="2023-01" db="EMBL/GenBank/DDBJ databases">
        <title>The growth and conidiation of Purpureocillium lavendulum are regulated by nitrogen source and histone H3K14 acetylation.</title>
        <authorList>
            <person name="Tang P."/>
            <person name="Han J."/>
            <person name="Zhang C."/>
            <person name="Tang P."/>
            <person name="Qi F."/>
            <person name="Zhang K."/>
            <person name="Liang L."/>
        </authorList>
    </citation>
    <scope>NUCLEOTIDE SEQUENCE</scope>
    <source>
        <strain evidence="3">YMF1.00683</strain>
    </source>
</reference>
<dbReference type="Proteomes" id="UP001163105">
    <property type="component" value="Unassembled WGS sequence"/>
</dbReference>
<keyword evidence="4" id="KW-1185">Reference proteome</keyword>
<feature type="region of interest" description="Disordered" evidence="1">
    <location>
        <begin position="293"/>
        <end position="367"/>
    </location>
</feature>
<keyword evidence="2" id="KW-1133">Transmembrane helix</keyword>
<evidence type="ECO:0000313" key="4">
    <source>
        <dbReference type="Proteomes" id="UP001163105"/>
    </source>
</evidence>
<keyword evidence="2" id="KW-0472">Membrane</keyword>
<feature type="compositionally biased region" description="Gly residues" evidence="1">
    <location>
        <begin position="333"/>
        <end position="358"/>
    </location>
</feature>
<accession>A0AB34G1Z2</accession>
<evidence type="ECO:0000256" key="1">
    <source>
        <dbReference type="SAM" id="MobiDB-lite"/>
    </source>
</evidence>
<evidence type="ECO:0000313" key="3">
    <source>
        <dbReference type="EMBL" id="KAJ6445415.1"/>
    </source>
</evidence>
<gene>
    <name evidence="3" type="ORF">O9K51_00174</name>
</gene>